<dbReference type="Proteomes" id="UP000578449">
    <property type="component" value="Unassembled WGS sequence"/>
</dbReference>
<evidence type="ECO:0000313" key="2">
    <source>
        <dbReference type="EMBL" id="MBB5134563.1"/>
    </source>
</evidence>
<accession>A0A840P9H2</accession>
<comment type="caution">
    <text evidence="2">The sequence shown here is derived from an EMBL/GenBank/DDBJ whole genome shotgun (WGS) entry which is preliminary data.</text>
</comment>
<keyword evidence="3" id="KW-1185">Reference proteome</keyword>
<reference evidence="2 3" key="1">
    <citation type="submission" date="2020-08" db="EMBL/GenBank/DDBJ databases">
        <title>Genomic Encyclopedia of Type Strains, Phase IV (KMG-IV): sequencing the most valuable type-strain genomes for metagenomic binning, comparative biology and taxonomic classification.</title>
        <authorList>
            <person name="Goeker M."/>
        </authorList>
    </citation>
    <scope>NUCLEOTIDE SEQUENCE [LARGE SCALE GENOMIC DNA]</scope>
    <source>
        <strain evidence="2 3">DSM 45615</strain>
    </source>
</reference>
<gene>
    <name evidence="2" type="ORF">HNP84_004295</name>
</gene>
<evidence type="ECO:0000256" key="1">
    <source>
        <dbReference type="SAM" id="MobiDB-lite"/>
    </source>
</evidence>
<evidence type="ECO:0000313" key="3">
    <source>
        <dbReference type="Proteomes" id="UP000578449"/>
    </source>
</evidence>
<protein>
    <submittedName>
        <fullName evidence="2">Uncharacterized protein</fullName>
    </submittedName>
</protein>
<dbReference type="EMBL" id="JACHGN010000008">
    <property type="protein sequence ID" value="MBB5134563.1"/>
    <property type="molecule type" value="Genomic_DNA"/>
</dbReference>
<feature type="region of interest" description="Disordered" evidence="1">
    <location>
        <begin position="318"/>
        <end position="347"/>
    </location>
</feature>
<name>A0A840P9H2_9ACTN</name>
<feature type="compositionally biased region" description="Low complexity" evidence="1">
    <location>
        <begin position="318"/>
        <end position="328"/>
    </location>
</feature>
<organism evidence="2 3">
    <name type="scientific">Thermocatellispora tengchongensis</name>
    <dbReference type="NCBI Taxonomy" id="1073253"/>
    <lineage>
        <taxon>Bacteria</taxon>
        <taxon>Bacillati</taxon>
        <taxon>Actinomycetota</taxon>
        <taxon>Actinomycetes</taxon>
        <taxon>Streptosporangiales</taxon>
        <taxon>Streptosporangiaceae</taxon>
        <taxon>Thermocatellispora</taxon>
    </lineage>
</organism>
<dbReference type="AlphaFoldDB" id="A0A840P9H2"/>
<sequence length="347" mass="35510">MPAPGGQAKPVPGRPCSCLGRGCARAWAEACLSSRARACPCLTGCPCLYRPMPVWAGVSGVDRGFRTMFVWAGPYSCLGRGCARACRVVLVPPGLGCARVCRAVPVSAGLCPCLPGYARVCRAMPVSAGLCPCTGPCPSGPARARVWVGLVLVSEPGRACPPGLGRARAVPVPVPGPCRARAWAVPCPCLGRAVPVPGPCPCSCLGTAVPVSGPGCARACDGSCPFPAGLALPGTVRERDLGGLPGPLRHVIASCLAEDPVGRARSSRCSRSGRPRHLGRVTGAALLTRRAGPDRQPAYRARARVCLRSGRAAVGAVRASGDSRTGGRWSSGGGCRGRRRVEDRGIG</sequence>
<proteinExistence type="predicted"/>